<evidence type="ECO:0000313" key="14">
    <source>
        <dbReference type="Proteomes" id="UP000266196"/>
    </source>
</evidence>
<name>A0A397EGM5_APHAT</name>
<evidence type="ECO:0000256" key="6">
    <source>
        <dbReference type="ARBA" id="ARBA00022967"/>
    </source>
</evidence>
<keyword evidence="9 11" id="KW-0472">Membrane</keyword>
<keyword evidence="7 11" id="KW-1133">Transmembrane helix</keyword>
<evidence type="ECO:0000256" key="10">
    <source>
        <dbReference type="SAM" id="MobiDB-lite"/>
    </source>
</evidence>
<evidence type="ECO:0000256" key="7">
    <source>
        <dbReference type="ARBA" id="ARBA00022989"/>
    </source>
</evidence>
<keyword evidence="4 11" id="KW-0812">Transmembrane</keyword>
<evidence type="ECO:0000313" key="13">
    <source>
        <dbReference type="EMBL" id="RHY86378.1"/>
    </source>
</evidence>
<keyword evidence="5" id="KW-0460">Magnesium</keyword>
<sequence length="428" mass="46786">MSADVGANLVGKGEQGIPEDDPRNPAVIADLVGGMIGDCVGSSADVFESDRDHDADLIGTIILGGSLAKGGACPGPTKSSPLAGFGLGMRWLLFTAAWLHFFLCGIVAMVTSYVFVKSTQYCTDYAYALARSIAKASTTVNAPTSTWLNALIAMAKVLGNFCHGDIAAQAQSLPSAMPRYKKLPTSTLEDVHHTPSRMTTQLASKTKQRPVRLEVPKYGGLASHQLLRWIKQISRAASALNIDVDEIRVSFAMSHLTGRVDDWACGLTSEDGFAFATFDDFIEQLKAAFLPANSDFLYCAERFLASSVTQKSSHSDETKVPIFMNGLDDSAAHTQLFWTYPSTFKDAVRTADFPSSRPTTSAQLPRKGVLIEHDDGLKYWIAESKLSAYRLYVDEFETTRQMNMGLPPLRRSKRFKDLDVEPQTLVQF</sequence>
<comment type="caution">
    <text evidence="13">The sequence shown here is derived from an EMBL/GenBank/DDBJ whole genome shotgun (WGS) entry which is preliminary data.</text>
</comment>
<dbReference type="EC" id="7.1.3.1" evidence="2"/>
<evidence type="ECO:0000256" key="3">
    <source>
        <dbReference type="ARBA" id="ARBA00022448"/>
    </source>
</evidence>
<dbReference type="VEuPathDB" id="FungiDB:H257_05575"/>
<dbReference type="GO" id="GO:0012505">
    <property type="term" value="C:endomembrane system"/>
    <property type="evidence" value="ECO:0007669"/>
    <property type="project" value="UniProtKB-SubCell"/>
</dbReference>
<dbReference type="GO" id="GO:0004427">
    <property type="term" value="F:inorganic diphosphate phosphatase activity"/>
    <property type="evidence" value="ECO:0007669"/>
    <property type="project" value="InterPro"/>
</dbReference>
<keyword evidence="3" id="KW-0813">Transport</keyword>
<keyword evidence="8" id="KW-0406">Ion transport</keyword>
<evidence type="ECO:0000256" key="11">
    <source>
        <dbReference type="SAM" id="Phobius"/>
    </source>
</evidence>
<dbReference type="Proteomes" id="UP000266196">
    <property type="component" value="Unassembled WGS sequence"/>
</dbReference>
<proteinExistence type="predicted"/>
<evidence type="ECO:0000256" key="2">
    <source>
        <dbReference type="ARBA" id="ARBA00013242"/>
    </source>
</evidence>
<dbReference type="Proteomes" id="UP000266239">
    <property type="component" value="Unassembled WGS sequence"/>
</dbReference>
<dbReference type="Pfam" id="PF03030">
    <property type="entry name" value="H_PPase"/>
    <property type="match status" value="1"/>
</dbReference>
<evidence type="ECO:0000256" key="5">
    <source>
        <dbReference type="ARBA" id="ARBA00022842"/>
    </source>
</evidence>
<feature type="region of interest" description="Disordered" evidence="10">
    <location>
        <begin position="1"/>
        <end position="20"/>
    </location>
</feature>
<feature type="transmembrane region" description="Helical" evidence="11">
    <location>
        <begin position="91"/>
        <end position="116"/>
    </location>
</feature>
<evidence type="ECO:0000313" key="15">
    <source>
        <dbReference type="Proteomes" id="UP000266239"/>
    </source>
</evidence>
<evidence type="ECO:0000256" key="4">
    <source>
        <dbReference type="ARBA" id="ARBA00022692"/>
    </source>
</evidence>
<evidence type="ECO:0000256" key="1">
    <source>
        <dbReference type="ARBA" id="ARBA00004127"/>
    </source>
</evidence>
<keyword evidence="6" id="KW-1278">Translocase</keyword>
<dbReference type="GO" id="GO:0009678">
    <property type="term" value="F:diphosphate hydrolysis-driven proton transmembrane transporter activity"/>
    <property type="evidence" value="ECO:0007669"/>
    <property type="project" value="UniProtKB-EC"/>
</dbReference>
<comment type="subcellular location">
    <subcellularLocation>
        <location evidence="1">Endomembrane system</location>
        <topology evidence="1">Multi-pass membrane protein</topology>
    </subcellularLocation>
</comment>
<dbReference type="InterPro" id="IPR004131">
    <property type="entry name" value="PPase-energised_H-pump"/>
</dbReference>
<evidence type="ECO:0000256" key="8">
    <source>
        <dbReference type="ARBA" id="ARBA00023065"/>
    </source>
</evidence>
<gene>
    <name evidence="12" type="ORF">DYB25_006973</name>
    <name evidence="13" type="ORF">DYB31_004914</name>
</gene>
<accession>A0A397EGM5</accession>
<protein>
    <recommendedName>
        <fullName evidence="2">H(+)-exporting diphosphatase</fullName>
        <ecNumber evidence="2">7.1.3.1</ecNumber>
    </recommendedName>
</protein>
<dbReference type="EMBL" id="QUTE01019754">
    <property type="protein sequence ID" value="RHY86378.1"/>
    <property type="molecule type" value="Genomic_DNA"/>
</dbReference>
<evidence type="ECO:0000313" key="12">
    <source>
        <dbReference type="EMBL" id="RHY16475.1"/>
    </source>
</evidence>
<dbReference type="PANTHER" id="PTHR31998">
    <property type="entry name" value="K(+)-INSENSITIVE PYROPHOSPHATE-ENERGIZED PROTON PUMP"/>
    <property type="match status" value="1"/>
</dbReference>
<dbReference type="AlphaFoldDB" id="A0A397EGM5"/>
<organism evidence="13 14">
    <name type="scientific">Aphanomyces astaci</name>
    <name type="common">Crayfish plague agent</name>
    <dbReference type="NCBI Taxonomy" id="112090"/>
    <lineage>
        <taxon>Eukaryota</taxon>
        <taxon>Sar</taxon>
        <taxon>Stramenopiles</taxon>
        <taxon>Oomycota</taxon>
        <taxon>Saprolegniomycetes</taxon>
        <taxon>Saprolegniales</taxon>
        <taxon>Verrucalvaceae</taxon>
        <taxon>Aphanomyces</taxon>
    </lineage>
</organism>
<dbReference type="EMBL" id="QUTA01005276">
    <property type="protein sequence ID" value="RHY16475.1"/>
    <property type="molecule type" value="Genomic_DNA"/>
</dbReference>
<dbReference type="GO" id="GO:0016020">
    <property type="term" value="C:membrane"/>
    <property type="evidence" value="ECO:0007669"/>
    <property type="project" value="InterPro"/>
</dbReference>
<reference evidence="14 15" key="1">
    <citation type="submission" date="2018-08" db="EMBL/GenBank/DDBJ databases">
        <title>Aphanomyces genome sequencing and annotation.</title>
        <authorList>
            <person name="Minardi D."/>
            <person name="Oidtmann B."/>
            <person name="Van Der Giezen M."/>
            <person name="Studholme D.J."/>
        </authorList>
    </citation>
    <scope>NUCLEOTIDE SEQUENCE [LARGE SCALE GENOMIC DNA]</scope>
    <source>
        <strain evidence="13 14">197901</strain>
        <strain evidence="12 15">Yx</strain>
    </source>
</reference>
<evidence type="ECO:0000256" key="9">
    <source>
        <dbReference type="ARBA" id="ARBA00023136"/>
    </source>
</evidence>